<comment type="similarity">
    <text evidence="1">Belongs to the site-specific recombinase resolvase family.</text>
</comment>
<dbReference type="Pfam" id="PF02796">
    <property type="entry name" value="HTH_7"/>
    <property type="match status" value="1"/>
</dbReference>
<sequence>MDPLRENEIACYCRVSSRQQKNASQRAEIERWLGGRGVDPHSVRWFEDVETGKTLQRPAFEKLQAAIGHGKVKTVVVWKLDRVSRRLKDGVNLLADWCEAGIRVVSVTEQIDLSGPVGRMIASVMFGLAEIELEFRRERQAAGIRLAKKRGVYRGRRRGTTKAKPERVQELRERGLSIAEVARAVGVSERTAYRYLAASTRQCEKS</sequence>
<dbReference type="Proteomes" id="UP000317648">
    <property type="component" value="Chromosome"/>
</dbReference>
<dbReference type="Gene3D" id="3.40.50.1390">
    <property type="entry name" value="Resolvase, N-terminal catalytic domain"/>
    <property type="match status" value="1"/>
</dbReference>
<evidence type="ECO:0000313" key="8">
    <source>
        <dbReference type="EMBL" id="QDU98614.1"/>
    </source>
</evidence>
<dbReference type="CDD" id="cd03768">
    <property type="entry name" value="SR_ResInv"/>
    <property type="match status" value="1"/>
</dbReference>
<dbReference type="InterPro" id="IPR006119">
    <property type="entry name" value="Resolv_N"/>
</dbReference>
<keyword evidence="3" id="KW-0238">DNA-binding</keyword>
<feature type="active site" description="O-(5'-phospho-DNA)-serine intermediate" evidence="5 6">
    <location>
        <position position="16"/>
    </location>
</feature>
<dbReference type="OrthoDB" id="266184at2"/>
<reference evidence="8 9" key="1">
    <citation type="submission" date="2019-02" db="EMBL/GenBank/DDBJ databases">
        <title>Deep-cultivation of Planctomycetes and their phenomic and genomic characterization uncovers novel biology.</title>
        <authorList>
            <person name="Wiegand S."/>
            <person name="Jogler M."/>
            <person name="Boedeker C."/>
            <person name="Pinto D."/>
            <person name="Vollmers J."/>
            <person name="Rivas-Marin E."/>
            <person name="Kohn T."/>
            <person name="Peeters S.H."/>
            <person name="Heuer A."/>
            <person name="Rast P."/>
            <person name="Oberbeckmann S."/>
            <person name="Bunk B."/>
            <person name="Jeske O."/>
            <person name="Meyerdierks A."/>
            <person name="Storesund J.E."/>
            <person name="Kallscheuer N."/>
            <person name="Luecker S."/>
            <person name="Lage O.M."/>
            <person name="Pohl T."/>
            <person name="Merkel B.J."/>
            <person name="Hornburger P."/>
            <person name="Mueller R.-W."/>
            <person name="Bruemmer F."/>
            <person name="Labrenz M."/>
            <person name="Spormann A.M."/>
            <person name="Op den Camp H."/>
            <person name="Overmann J."/>
            <person name="Amann R."/>
            <person name="Jetten M.S.M."/>
            <person name="Mascher T."/>
            <person name="Medema M.H."/>
            <person name="Devos D.P."/>
            <person name="Kaster A.-K."/>
            <person name="Ovreas L."/>
            <person name="Rohde M."/>
            <person name="Galperin M.Y."/>
            <person name="Jogler C."/>
        </authorList>
    </citation>
    <scope>NUCLEOTIDE SEQUENCE [LARGE SCALE GENOMIC DNA]</scope>
    <source>
        <strain evidence="8 9">Pla85_3_4</strain>
    </source>
</reference>
<evidence type="ECO:0000256" key="1">
    <source>
        <dbReference type="ARBA" id="ARBA00009913"/>
    </source>
</evidence>
<organism evidence="8 9">
    <name type="scientific">Lignipirellula cremea</name>
    <dbReference type="NCBI Taxonomy" id="2528010"/>
    <lineage>
        <taxon>Bacteria</taxon>
        <taxon>Pseudomonadati</taxon>
        <taxon>Planctomycetota</taxon>
        <taxon>Planctomycetia</taxon>
        <taxon>Pirellulales</taxon>
        <taxon>Pirellulaceae</taxon>
        <taxon>Lignipirellula</taxon>
    </lineage>
</organism>
<protein>
    <submittedName>
        <fullName evidence="8">DNA-invertase hin</fullName>
    </submittedName>
</protein>
<dbReference type="EMBL" id="CP036433">
    <property type="protein sequence ID" value="QDU98614.1"/>
    <property type="molecule type" value="Genomic_DNA"/>
</dbReference>
<dbReference type="SMART" id="SM00857">
    <property type="entry name" value="Resolvase"/>
    <property type="match status" value="1"/>
</dbReference>
<dbReference type="Gene3D" id="1.10.10.60">
    <property type="entry name" value="Homeodomain-like"/>
    <property type="match status" value="1"/>
</dbReference>
<evidence type="ECO:0000256" key="2">
    <source>
        <dbReference type="ARBA" id="ARBA00022908"/>
    </source>
</evidence>
<evidence type="ECO:0000256" key="6">
    <source>
        <dbReference type="PROSITE-ProRule" id="PRU10137"/>
    </source>
</evidence>
<dbReference type="KEGG" id="lcre:Pla8534_64850"/>
<dbReference type="PANTHER" id="PTHR30461:SF2">
    <property type="entry name" value="SERINE RECOMBINASE PINE-RELATED"/>
    <property type="match status" value="1"/>
</dbReference>
<dbReference type="InterPro" id="IPR050639">
    <property type="entry name" value="SSR_resolvase"/>
</dbReference>
<dbReference type="SUPFAM" id="SSF53041">
    <property type="entry name" value="Resolvase-like"/>
    <property type="match status" value="1"/>
</dbReference>
<dbReference type="InterPro" id="IPR009057">
    <property type="entry name" value="Homeodomain-like_sf"/>
</dbReference>
<dbReference type="InterPro" id="IPR036162">
    <property type="entry name" value="Resolvase-like_N_sf"/>
</dbReference>
<keyword evidence="9" id="KW-1185">Reference proteome</keyword>
<evidence type="ECO:0000256" key="4">
    <source>
        <dbReference type="ARBA" id="ARBA00023172"/>
    </source>
</evidence>
<dbReference type="GO" id="GO:0003677">
    <property type="term" value="F:DNA binding"/>
    <property type="evidence" value="ECO:0007669"/>
    <property type="project" value="UniProtKB-KW"/>
</dbReference>
<feature type="domain" description="Resolvase/invertase-type recombinase catalytic" evidence="7">
    <location>
        <begin position="8"/>
        <end position="151"/>
    </location>
</feature>
<proteinExistence type="inferred from homology"/>
<dbReference type="InterPro" id="IPR006120">
    <property type="entry name" value="Resolvase_HTH_dom"/>
</dbReference>
<name>A0A518E3F5_9BACT</name>
<dbReference type="GO" id="GO:0015074">
    <property type="term" value="P:DNA integration"/>
    <property type="evidence" value="ECO:0007669"/>
    <property type="project" value="UniProtKB-KW"/>
</dbReference>
<dbReference type="RefSeq" id="WP_145058014.1">
    <property type="nucleotide sequence ID" value="NZ_CP036433.1"/>
</dbReference>
<accession>A0A518E3F5</accession>
<evidence type="ECO:0000313" key="9">
    <source>
        <dbReference type="Proteomes" id="UP000317648"/>
    </source>
</evidence>
<dbReference type="PROSITE" id="PS51736">
    <property type="entry name" value="RECOMBINASES_3"/>
    <property type="match status" value="1"/>
</dbReference>
<gene>
    <name evidence="8" type="primary">hin_2</name>
    <name evidence="8" type="ORF">Pla8534_64850</name>
</gene>
<dbReference type="AlphaFoldDB" id="A0A518E3F5"/>
<dbReference type="PANTHER" id="PTHR30461">
    <property type="entry name" value="DNA-INVERTASE FROM LAMBDOID PROPHAGE"/>
    <property type="match status" value="1"/>
</dbReference>
<dbReference type="SUPFAM" id="SSF46689">
    <property type="entry name" value="Homeodomain-like"/>
    <property type="match status" value="1"/>
</dbReference>
<dbReference type="GO" id="GO:0000150">
    <property type="term" value="F:DNA strand exchange activity"/>
    <property type="evidence" value="ECO:0007669"/>
    <property type="project" value="InterPro"/>
</dbReference>
<keyword evidence="2" id="KW-0229">DNA integration</keyword>
<evidence type="ECO:0000256" key="3">
    <source>
        <dbReference type="ARBA" id="ARBA00023125"/>
    </source>
</evidence>
<evidence type="ECO:0000259" key="7">
    <source>
        <dbReference type="PROSITE" id="PS51736"/>
    </source>
</evidence>
<evidence type="ECO:0000256" key="5">
    <source>
        <dbReference type="PIRSR" id="PIRSR606118-50"/>
    </source>
</evidence>
<dbReference type="InterPro" id="IPR006118">
    <property type="entry name" value="Recombinase_CS"/>
</dbReference>
<keyword evidence="4" id="KW-0233">DNA recombination</keyword>
<dbReference type="PROSITE" id="PS00397">
    <property type="entry name" value="RECOMBINASES_1"/>
    <property type="match status" value="1"/>
</dbReference>
<dbReference type="Pfam" id="PF00239">
    <property type="entry name" value="Resolvase"/>
    <property type="match status" value="1"/>
</dbReference>